<keyword evidence="1 7" id="KW-0004">4Fe-4S</keyword>
<dbReference type="GO" id="GO:0051537">
    <property type="term" value="F:2 iron, 2 sulfur cluster binding"/>
    <property type="evidence" value="ECO:0007669"/>
    <property type="project" value="TreeGrafter"/>
</dbReference>
<dbReference type="InterPro" id="IPR007197">
    <property type="entry name" value="rSAM"/>
</dbReference>
<evidence type="ECO:0000313" key="11">
    <source>
        <dbReference type="Proteomes" id="UP000290527"/>
    </source>
</evidence>
<dbReference type="InterPro" id="IPR006638">
    <property type="entry name" value="Elp3/MiaA/NifB-like_rSAM"/>
</dbReference>
<evidence type="ECO:0000256" key="5">
    <source>
        <dbReference type="ARBA" id="ARBA00023014"/>
    </source>
</evidence>
<proteinExistence type="predicted"/>
<dbReference type="GO" id="GO:0051539">
    <property type="term" value="F:4 iron, 4 sulfur cluster binding"/>
    <property type="evidence" value="ECO:0007669"/>
    <property type="project" value="UniProtKB-KW"/>
</dbReference>
<dbReference type="SFLD" id="SFLDF00330">
    <property type="entry name" value="HMD_cofactor_maturase_(HmdB-li"/>
    <property type="match status" value="1"/>
</dbReference>
<evidence type="ECO:0000259" key="9">
    <source>
        <dbReference type="PROSITE" id="PS51918"/>
    </source>
</evidence>
<keyword evidence="3" id="KW-0479">Metal-binding</keyword>
<dbReference type="CDD" id="cd01335">
    <property type="entry name" value="Radical_SAM"/>
    <property type="match status" value="1"/>
</dbReference>
<evidence type="ECO:0000256" key="8">
    <source>
        <dbReference type="PIRSR" id="PIRSR004762-2"/>
    </source>
</evidence>
<reference evidence="10 11" key="1">
    <citation type="journal article" date="2019" name="Int. J. Syst. Evol. Microbiol.">
        <title>Methanofervidicoccus abyssi gen. nov., sp. nov., a hydrogenotrophic methanogen, isolated from a hydrothermal vent chimney in the Mid-Cayman Spreading Center, the Caribbean Sea.</title>
        <authorList>
            <person name="Sakai S."/>
            <person name="Takaki Y."/>
            <person name="Miyazaki M."/>
            <person name="Ogawara M."/>
            <person name="Yanagawa K."/>
            <person name="Miyazaki J."/>
            <person name="Takai K."/>
        </authorList>
    </citation>
    <scope>NUCLEOTIDE SEQUENCE [LARGE SCALE GENOMIC DNA]</scope>
    <source>
        <strain evidence="10 11">HHB</strain>
    </source>
</reference>
<dbReference type="Gene3D" id="3.20.20.70">
    <property type="entry name" value="Aldolase class I"/>
    <property type="match status" value="1"/>
</dbReference>
<dbReference type="SMART" id="SM00876">
    <property type="entry name" value="BATS"/>
    <property type="match status" value="1"/>
</dbReference>
<keyword evidence="5 7" id="KW-0411">Iron-sulfur</keyword>
<dbReference type="InterPro" id="IPR010722">
    <property type="entry name" value="BATS_dom"/>
</dbReference>
<evidence type="ECO:0000313" key="10">
    <source>
        <dbReference type="EMBL" id="GBF36047.1"/>
    </source>
</evidence>
<dbReference type="Pfam" id="PF04055">
    <property type="entry name" value="Radical_SAM"/>
    <property type="match status" value="1"/>
</dbReference>
<dbReference type="SFLD" id="SFLDG01279">
    <property type="entry name" value="HMD_cofactor_maturase_(HmdB-li"/>
    <property type="match status" value="1"/>
</dbReference>
<dbReference type="GO" id="GO:0009102">
    <property type="term" value="P:biotin biosynthetic process"/>
    <property type="evidence" value="ECO:0007669"/>
    <property type="project" value="InterPro"/>
</dbReference>
<evidence type="ECO:0000256" key="1">
    <source>
        <dbReference type="ARBA" id="ARBA00022485"/>
    </source>
</evidence>
<dbReference type="PANTHER" id="PTHR22976">
    <property type="entry name" value="BIOTIN SYNTHASE"/>
    <property type="match status" value="1"/>
</dbReference>
<dbReference type="NCBIfam" id="TIGR03957">
    <property type="entry name" value="rSAM_HmdB"/>
    <property type="match status" value="1"/>
</dbReference>
<dbReference type="PIRSF" id="PIRSF004762">
    <property type="entry name" value="CHP00423"/>
    <property type="match status" value="1"/>
</dbReference>
<dbReference type="OrthoDB" id="61910at2157"/>
<dbReference type="SFLD" id="SFLDS00029">
    <property type="entry name" value="Radical_SAM"/>
    <property type="match status" value="1"/>
</dbReference>
<dbReference type="SUPFAM" id="SSF102114">
    <property type="entry name" value="Radical SAM enzymes"/>
    <property type="match status" value="1"/>
</dbReference>
<feature type="binding site" evidence="7">
    <location>
        <position position="81"/>
    </location>
    <ligand>
        <name>[4Fe-4S] cluster</name>
        <dbReference type="ChEBI" id="CHEBI:49883"/>
        <note>4Fe-4S-S-AdoMet</note>
    </ligand>
</feature>
<dbReference type="PROSITE" id="PS51918">
    <property type="entry name" value="RADICAL_SAM"/>
    <property type="match status" value="1"/>
</dbReference>
<feature type="binding site" evidence="8">
    <location>
        <position position="175"/>
    </location>
    <ligand>
        <name>S-adenosyl-L-methionine</name>
        <dbReference type="ChEBI" id="CHEBI:59789"/>
    </ligand>
</feature>
<comment type="cofactor">
    <cofactor evidence="6">
        <name>[2Fe-2S] cluster</name>
        <dbReference type="ChEBI" id="CHEBI:190135"/>
    </cofactor>
</comment>
<dbReference type="PANTHER" id="PTHR22976:SF2">
    <property type="entry name" value="BIOTIN SYNTHASE, MITOCHONDRIAL"/>
    <property type="match status" value="1"/>
</dbReference>
<sequence>MDFSKIKRNFQRLKDGKITVKDGLISKQDALDLFKISKLEDYLKLFYLASQVRDYFIKEIEITSTIHVTNICKISPKCLYCGFAAGTSKAGYYKPFRLSDEDIKRCAIAIERSGICRVSCSSGHGYEGKEVIRALKIVKENTNLKVLVNAGGDLTEESIRKLKKYGIDTICCNLETINRKLFANLKPGESLDRRIEICKLVKKYDIELSSGLLIGIGESYKDRVEHLLFLKELDVDEIPIMGFNPYLGTPMENHPRCSALEQGKTIAITRLMFPNIRITSPTPTIGPELIKFALLGGASNIATVIPDNYPLDVKGVGNPKTGNLEEVIRMIRELGLKPKLRDNRGSYEVEGRSHKDV</sequence>
<evidence type="ECO:0000256" key="6">
    <source>
        <dbReference type="ARBA" id="ARBA00034078"/>
    </source>
</evidence>
<dbReference type="GO" id="GO:0004076">
    <property type="term" value="F:biotin synthase activity"/>
    <property type="evidence" value="ECO:0007669"/>
    <property type="project" value="UniProtKB-EC"/>
</dbReference>
<accession>A0A401HP51</accession>
<feature type="domain" description="Radical SAM core" evidence="9">
    <location>
        <begin position="58"/>
        <end position="281"/>
    </location>
</feature>
<feature type="binding site" evidence="7">
    <location>
        <position position="72"/>
    </location>
    <ligand>
        <name>[4Fe-4S] cluster</name>
        <dbReference type="ChEBI" id="CHEBI:49883"/>
        <note>4Fe-4S-S-AdoMet</note>
    </ligand>
</feature>
<dbReference type="SMART" id="SM00729">
    <property type="entry name" value="Elp3"/>
    <property type="match status" value="1"/>
</dbReference>
<evidence type="ECO:0000256" key="4">
    <source>
        <dbReference type="ARBA" id="ARBA00023004"/>
    </source>
</evidence>
<name>A0A401HP51_9EURY</name>
<gene>
    <name evidence="10" type="ORF">MHHB_P0272</name>
</gene>
<dbReference type="EC" id="2.8.1.6" evidence="10"/>
<dbReference type="SFLD" id="SFLDG01060">
    <property type="entry name" value="BATS_domain_containing"/>
    <property type="match status" value="1"/>
</dbReference>
<feature type="binding site" evidence="8">
    <location>
        <position position="194"/>
    </location>
    <ligand>
        <name>S-adenosyl-L-methionine</name>
        <dbReference type="ChEBI" id="CHEBI:59789"/>
    </ligand>
</feature>
<organism evidence="10 11">
    <name type="scientific">Methanofervidicoccus abyssi</name>
    <dbReference type="NCBI Taxonomy" id="2082189"/>
    <lineage>
        <taxon>Archaea</taxon>
        <taxon>Methanobacteriati</taxon>
        <taxon>Methanobacteriota</taxon>
        <taxon>Methanomada group</taxon>
        <taxon>Methanococci</taxon>
        <taxon>Methanococcales</taxon>
        <taxon>Methanofervidicoccus</taxon>
    </lineage>
</organism>
<dbReference type="AlphaFoldDB" id="A0A401HP51"/>
<keyword evidence="4 7" id="KW-0408">Iron</keyword>
<dbReference type="EMBL" id="BFAX01000001">
    <property type="protein sequence ID" value="GBF36047.1"/>
    <property type="molecule type" value="Genomic_DNA"/>
</dbReference>
<dbReference type="GO" id="GO:0046872">
    <property type="term" value="F:metal ion binding"/>
    <property type="evidence" value="ECO:0007669"/>
    <property type="project" value="UniProtKB-KW"/>
</dbReference>
<comment type="caution">
    <text evidence="10">The sequence shown here is derived from an EMBL/GenBank/DDBJ whole genome shotgun (WGS) entry which is preliminary data.</text>
</comment>
<dbReference type="RefSeq" id="WP_131006828.1">
    <property type="nucleotide sequence ID" value="NZ_BFAX01000001.1"/>
</dbReference>
<evidence type="ECO:0000256" key="2">
    <source>
        <dbReference type="ARBA" id="ARBA00022691"/>
    </source>
</evidence>
<keyword evidence="11" id="KW-1185">Reference proteome</keyword>
<dbReference type="Pfam" id="PF06968">
    <property type="entry name" value="BATS"/>
    <property type="match status" value="1"/>
</dbReference>
<dbReference type="Proteomes" id="UP000290527">
    <property type="component" value="Unassembled WGS sequence"/>
</dbReference>
<comment type="cofactor">
    <cofactor evidence="7">
        <name>[4Fe-4S] cluster</name>
        <dbReference type="ChEBI" id="CHEBI:49883"/>
    </cofactor>
    <text evidence="7">Binds 1 [4Fe-4S] cluster. The cluster is coordinated with 3 cysteines and an exchangeable S-adenosyl-L-methionine.</text>
</comment>
<dbReference type="InterPro" id="IPR013785">
    <property type="entry name" value="Aldolase_TIM"/>
</dbReference>
<evidence type="ECO:0000256" key="7">
    <source>
        <dbReference type="PIRSR" id="PIRSR004762-1"/>
    </source>
</evidence>
<protein>
    <submittedName>
        <fullName evidence="10">Biotin synthase</fullName>
        <ecNumber evidence="10">2.8.1.6</ecNumber>
    </submittedName>
</protein>
<keyword evidence="2 7" id="KW-0949">S-adenosyl-L-methionine</keyword>
<keyword evidence="10" id="KW-0808">Transferase</keyword>
<dbReference type="InterPro" id="IPR023858">
    <property type="entry name" value="HcgA-like"/>
</dbReference>
<evidence type="ECO:0000256" key="3">
    <source>
        <dbReference type="ARBA" id="ARBA00022723"/>
    </source>
</evidence>
<feature type="binding site" evidence="7">
    <location>
        <position position="78"/>
    </location>
    <ligand>
        <name>[4Fe-4S] cluster</name>
        <dbReference type="ChEBI" id="CHEBI:49883"/>
        <note>4Fe-4S-S-AdoMet</note>
    </ligand>
</feature>
<dbReference type="InterPro" id="IPR058240">
    <property type="entry name" value="rSAM_sf"/>
</dbReference>
<dbReference type="InterPro" id="IPR002684">
    <property type="entry name" value="Biotin_synth/BioAB"/>
</dbReference>